<feature type="transmembrane region" description="Helical" evidence="1">
    <location>
        <begin position="65"/>
        <end position="87"/>
    </location>
</feature>
<accession>A0ABU7ZFM4</accession>
<dbReference type="RefSeq" id="WP_025235542.1">
    <property type="nucleotide sequence ID" value="NZ_JBAJJF010000003.1"/>
</dbReference>
<evidence type="ECO:0000256" key="1">
    <source>
        <dbReference type="SAM" id="Phobius"/>
    </source>
</evidence>
<evidence type="ECO:0000313" key="2">
    <source>
        <dbReference type="EMBL" id="MEG9476056.1"/>
    </source>
</evidence>
<feature type="transmembrane region" description="Helical" evidence="1">
    <location>
        <begin position="34"/>
        <end position="53"/>
    </location>
</feature>
<gene>
    <name evidence="2" type="ORF">V6W77_07175</name>
</gene>
<evidence type="ECO:0000313" key="3">
    <source>
        <dbReference type="Proteomes" id="UP001432017"/>
    </source>
</evidence>
<dbReference type="InterPro" id="IPR010718">
    <property type="entry name" value="DUF1294"/>
</dbReference>
<organism evidence="2 3">
    <name type="scientific">Mannheimia indoligenes</name>
    <dbReference type="NCBI Taxonomy" id="3103145"/>
    <lineage>
        <taxon>Bacteria</taxon>
        <taxon>Pseudomonadati</taxon>
        <taxon>Pseudomonadota</taxon>
        <taxon>Gammaproteobacteria</taxon>
        <taxon>Pasteurellales</taxon>
        <taxon>Pasteurellaceae</taxon>
        <taxon>Mannheimia</taxon>
    </lineage>
</organism>
<dbReference type="Pfam" id="PF06961">
    <property type="entry name" value="DUF1294"/>
    <property type="match status" value="1"/>
</dbReference>
<keyword evidence="1" id="KW-0812">Transmembrane</keyword>
<name>A0ABU7ZFM4_9PAST</name>
<dbReference type="Proteomes" id="UP001432017">
    <property type="component" value="Unassembled WGS sequence"/>
</dbReference>
<reference evidence="2" key="1">
    <citation type="submission" date="2023-12" db="EMBL/GenBank/DDBJ databases">
        <title>Mannheima indologenes sp. nov. proposed for Clade V organisms of Mannheimia.</title>
        <authorList>
            <person name="Christensen H."/>
        </authorList>
    </citation>
    <scope>NUCLEOTIDE SEQUENCE</scope>
    <source>
        <strain evidence="2">M14.4</strain>
    </source>
</reference>
<protein>
    <submittedName>
        <fullName evidence="2">DUF1294 domain-containing protein</fullName>
    </submittedName>
</protein>
<proteinExistence type="predicted"/>
<sequence length="89" mass="10778">MQLFWLFYFVMMNFASLYLMYSDKQKAIQKTWRIPEITLLSFCLLGGAIGTYCGMKYFRHKTQHWYFHIAVVFSFFAWLIGLPYFYLAL</sequence>
<dbReference type="EMBL" id="JBAJJM010000008">
    <property type="protein sequence ID" value="MEG9476056.1"/>
    <property type="molecule type" value="Genomic_DNA"/>
</dbReference>
<keyword evidence="1" id="KW-1133">Transmembrane helix</keyword>
<keyword evidence="3" id="KW-1185">Reference proteome</keyword>
<keyword evidence="1" id="KW-0472">Membrane</keyword>
<comment type="caution">
    <text evidence="2">The sequence shown here is derived from an EMBL/GenBank/DDBJ whole genome shotgun (WGS) entry which is preliminary data.</text>
</comment>
<feature type="transmembrane region" description="Helical" evidence="1">
    <location>
        <begin position="6"/>
        <end position="22"/>
    </location>
</feature>